<feature type="compositionally biased region" description="Polar residues" evidence="17">
    <location>
        <begin position="517"/>
        <end position="527"/>
    </location>
</feature>
<evidence type="ECO:0000256" key="4">
    <source>
        <dbReference type="ARBA" id="ARBA00022481"/>
    </source>
</evidence>
<feature type="region of interest" description="Disordered" evidence="17">
    <location>
        <begin position="223"/>
        <end position="251"/>
    </location>
</feature>
<dbReference type="GO" id="GO:0043194">
    <property type="term" value="C:axon initial segment"/>
    <property type="evidence" value="ECO:0007669"/>
    <property type="project" value="TreeGrafter"/>
</dbReference>
<feature type="region of interest" description="Disordered" evidence="17">
    <location>
        <begin position="657"/>
        <end position="688"/>
    </location>
</feature>
<feature type="compositionally biased region" description="Basic and acidic residues" evidence="17">
    <location>
        <begin position="1288"/>
        <end position="1300"/>
    </location>
</feature>
<proteinExistence type="inferred from homology"/>
<feature type="compositionally biased region" description="Low complexity" evidence="17">
    <location>
        <begin position="444"/>
        <end position="456"/>
    </location>
</feature>
<organism evidence="19 20">
    <name type="scientific">Cottoperca gobio</name>
    <name type="common">Frogmouth</name>
    <name type="synonym">Aphritis gobio</name>
    <dbReference type="NCBI Taxonomy" id="56716"/>
    <lineage>
        <taxon>Eukaryota</taxon>
        <taxon>Metazoa</taxon>
        <taxon>Chordata</taxon>
        <taxon>Craniata</taxon>
        <taxon>Vertebrata</taxon>
        <taxon>Euteleostomi</taxon>
        <taxon>Actinopterygii</taxon>
        <taxon>Neopterygii</taxon>
        <taxon>Teleostei</taxon>
        <taxon>Neoteleostei</taxon>
        <taxon>Acanthomorphata</taxon>
        <taxon>Eupercaria</taxon>
        <taxon>Perciformes</taxon>
        <taxon>Notothenioidei</taxon>
        <taxon>Bovichtidae</taxon>
        <taxon>Cottoperca</taxon>
    </lineage>
</organism>
<feature type="region of interest" description="Disordered" evidence="17">
    <location>
        <begin position="1"/>
        <end position="211"/>
    </location>
</feature>
<evidence type="ECO:0000256" key="8">
    <source>
        <dbReference type="ARBA" id="ARBA00022782"/>
    </source>
</evidence>
<dbReference type="InterPro" id="IPR057126">
    <property type="entry name" value="NAV1-like_ubiquitin-like"/>
</dbReference>
<feature type="compositionally biased region" description="Low complexity" evidence="17">
    <location>
        <begin position="1322"/>
        <end position="1336"/>
    </location>
</feature>
<keyword evidence="9" id="KW-0524">Neurogenesis</keyword>
<keyword evidence="6" id="KW-0597">Phosphoprotein</keyword>
<keyword evidence="11" id="KW-0175">Coiled coil</keyword>
<dbReference type="KEGG" id="cgob:115010756"/>
<evidence type="ECO:0000256" key="1">
    <source>
        <dbReference type="ARBA" id="ARBA00004245"/>
    </source>
</evidence>
<feature type="region of interest" description="Disordered" evidence="17">
    <location>
        <begin position="1385"/>
        <end position="1406"/>
    </location>
</feature>
<feature type="region of interest" description="Disordered" evidence="17">
    <location>
        <begin position="1780"/>
        <end position="1805"/>
    </location>
</feature>
<feature type="compositionally biased region" description="Gly residues" evidence="17">
    <location>
        <begin position="996"/>
        <end position="1006"/>
    </location>
</feature>
<dbReference type="InterPro" id="IPR003593">
    <property type="entry name" value="AAA+_ATPase"/>
</dbReference>
<feature type="compositionally biased region" description="Polar residues" evidence="17">
    <location>
        <begin position="961"/>
        <end position="979"/>
    </location>
</feature>
<evidence type="ECO:0000256" key="5">
    <source>
        <dbReference type="ARBA" id="ARBA00022490"/>
    </source>
</evidence>
<dbReference type="CTD" id="100536287"/>
<feature type="compositionally biased region" description="Low complexity" evidence="17">
    <location>
        <begin position="753"/>
        <end position="785"/>
    </location>
</feature>
<gene>
    <name evidence="20" type="primary">nav1a</name>
</gene>
<feature type="compositionally biased region" description="Low complexity" evidence="17">
    <location>
        <begin position="1784"/>
        <end position="1805"/>
    </location>
</feature>
<feature type="domain" description="AAA+ ATPase" evidence="18">
    <location>
        <begin position="1978"/>
        <end position="2126"/>
    </location>
</feature>
<dbReference type="FunFam" id="3.40.50.300:FF:000409">
    <property type="entry name" value="Neuron navigator 1"/>
    <property type="match status" value="1"/>
</dbReference>
<feature type="compositionally biased region" description="Polar residues" evidence="17">
    <location>
        <begin position="486"/>
        <end position="496"/>
    </location>
</feature>
<dbReference type="GO" id="GO:0005874">
    <property type="term" value="C:microtubule"/>
    <property type="evidence" value="ECO:0007669"/>
    <property type="project" value="UniProtKB-KW"/>
</dbReference>
<feature type="region of interest" description="Disordered" evidence="17">
    <location>
        <begin position="364"/>
        <end position="410"/>
    </location>
</feature>
<keyword evidence="19" id="KW-1185">Reference proteome</keyword>
<feature type="compositionally biased region" description="Basic and acidic residues" evidence="17">
    <location>
        <begin position="1307"/>
        <end position="1318"/>
    </location>
</feature>
<feature type="compositionally biased region" description="Basic and acidic residues" evidence="17">
    <location>
        <begin position="546"/>
        <end position="572"/>
    </location>
</feature>
<dbReference type="Proteomes" id="UP000504630">
    <property type="component" value="Chromosome 7"/>
</dbReference>
<dbReference type="InParanoid" id="A0A6J2Q255"/>
<feature type="region of interest" description="Disordered" evidence="17">
    <location>
        <begin position="720"/>
        <end position="795"/>
    </location>
</feature>
<feature type="compositionally biased region" description="Polar residues" evidence="17">
    <location>
        <begin position="104"/>
        <end position="114"/>
    </location>
</feature>
<comment type="subunit">
    <text evidence="14">Interacts with tubulin.</text>
</comment>
<dbReference type="RefSeq" id="XP_029291367.1">
    <property type="nucleotide sequence ID" value="XM_029435507.1"/>
</dbReference>
<feature type="region of interest" description="Disordered" evidence="17">
    <location>
        <begin position="812"/>
        <end position="1167"/>
    </location>
</feature>
<sequence>MSGGVNVKSAPRAPPSSGIPLQHTLLPSSPKADTRRRASDLPRPSTQTPKHTPTHTPTHTPMQSPLLCPRSSSIPGPSSRDPKRDASLKSQLFQRMGALPAPQVSRSAYSSPLTQRRVPPPHSKDTLDLGKPAPPHFPSQFPHNGNRNRNTLTNKNQTWGSSNLRPPLQFRRGDNSNAASQATGEVTPQRDEDPPGNRPAQSTMSNNGNLRPSLAQMSFEHAIRGRSDSTSQSDEEMGTPEDSSPASSPCPLPLSPIIFKMPIMSRVAVGVLDQSLDEEAASTETHTPRVNMATVAPFSYRLHAQESDFSVDELSDCSSGSIEVCCDDLTLGGMLEANVANISMTAKPREMDLRSAAVSCQETSAQAMASRKPLAKPSALPQGPSRPSRSELKVYRPSSGSIPIPSPSGLRKQRSLNNLCVLTDAEKKLHLYQSPRWNDDTNRPGTGTSKPGPTKTVQAGGGKPQLSRTLSKSEQSLFQGKPKSFCTPSVTSNGSKPSRIPAPGKPRGPYAEVKPTSKASEAGQSADTDPADHPTKAGNTGTNGKKLGEKGRPAALPTEEKKERKGIEGEDDKSFLKVDPELVVTVLGDLEQLLFSQMLDPESQRKRTVQNVLDLRQNLEETMTSLRGVQLSHSCVEGTMCYDSDEAAAFSISSLSNRSSPLSWRQGQASPRLQAGEAPSTVNTPSDVPLRISHTARIQLIEALDDSDPSLLKGNYLSNRNLCRKSPNEEDDDDDDDEDDDDIDDLENGWDESSSISSGLSDGSDNLSSEEFNTSPTLNSLPTTPIGSRRNSAIVMRTDAEKRSLVESGLSWDADDAKPSHKSQGSGVYDTGSLKSESANKWKKTRTPGEGLEGGKGELKKPHTLGHGNVLKKGRNPPVGVTSPITHTSQSGLKVAGTVKSDGKPMDKSRLAMKTSSLQRSSSDAGKDHRNGTGAGEQRKPPSGLVRPSTGGNFGFKKPISATNNGTHNAIMSIPSGSATVGKIPKTSGIPVKPVAGGGGGGGGGRKTSLDVSNTDQSGFLSPNARTSLQYRSLPRPAKTSTLTLTRPSSARPVSTTMDTGSGLTKPPHGSRLKEPASGIGSGLSKAGGRGIPSPSPVNQTDREKEKERAKAKAVVSDSECGGGSLKGSPAQTPSENGGKLQGLRPPSSGKGMDLPSPNPHRLSGIRSLAKPPSMAQLDKLNSNSLEMGIQDSLPPKIPPYSKLQDLVSSAGSTTGPCLTPSPAPLLNVNSSSCFSSSGTGLGPRQVSSLGVQGSGGGTSPLLYPRLSGLHRSMESLPLQMSLAPEPQGREKVREREHLVRGYTTLESRHKDRQEDRGPPASWSSGSKVSLSLTDSSQRDRNTLPKKGLSCASQVEEEVKEKGDRRHSHNLLSMTDSLTLPLLSSPTSLPRTSKTNMVPSPVGGPPRMIRSNSIPTHDASLELYGASPLGSTMSLAERPRSMGMVRSGSFRDKEPDEVHGSVLSLASNASSCYSSVSVGGIQTQAEERIQGEQIRKLRRELESSQEKVSNLTTQLTANANLVAAFEQSLHMMTTRLQSLSITQEQKDTELGELRDTIEALKVRNDEAQAVIHGALNAPDNMRGLEMHQLSFLFSSVAAHLPLLMLSFLALPDMQIRRQNSCESLSSLNSLTSMSSVGSFKDQDAKKKKKKSWLRSSFNKAFSIKKGTKTYSDIEEIATPDSSAPNSPKMLHEGGEEEEENQHSSLTTSISATSCVIMETTDEGDNEEAAVSDLRSELWGKERELTEIRLEALSSAHQLENLREAMNSMQSTVENLKQENDHLKTGSGPTSSTSQPSGLSSLLGPSLRQPMSMSLTKSFSLSLNDCKDPDLSPVETLSVSSQRDEVCARVLVRIGDQAEDSKQQQEFYLGSVPVSARTDWSCLDSLLAKILKDYLIQVDPTASLGLSCDSLHMYQLTQGVQRVIGGDKPQASPYRCLSSGSARILVTLKGLREKCVDSLVFETLIPKPMMLHYISLLLKHRRLVLSGPSGTGKTYLAQRLAHYLLQRSRTDLSEADHETCLLGRSAAVSFNMHRQSQKELQLYLSDLANQIDRESGGELPLVVIIDDISDSAGLTELVNGALTCKYHKCPYIIGTTNQPAKMTSNHSLHLSFRMVIFSNNVEPANGFLLRYLHRKAVEAYQVKEQDSARHQALLRVLDWIPQLWYHLHTFLEKHSTSDFLIGPCFFLSCPVSVAEFRQWFIDLWNHSIIPYLQEGAKDGIKVHGQKAVWEDPVEWVRGTLPWPNAQQDQSRLFHLPPPSIGPASEEKKLPKDTPPPSTLESDPLMAMLLKLQESANYIESPEREGCLDPSLQATL</sequence>
<evidence type="ECO:0000256" key="15">
    <source>
        <dbReference type="ARBA" id="ARBA00067341"/>
    </source>
</evidence>
<keyword evidence="8" id="KW-0221">Differentiation</keyword>
<dbReference type="Gene3D" id="3.40.50.300">
    <property type="entry name" value="P-loop containing nucleotide triphosphate hydrolases"/>
    <property type="match status" value="1"/>
</dbReference>
<dbReference type="PANTHER" id="PTHR12784:SF3">
    <property type="entry name" value="NEURON NAVIGATOR 1"/>
    <property type="match status" value="1"/>
</dbReference>
<feature type="compositionally biased region" description="Polar residues" evidence="17">
    <location>
        <begin position="883"/>
        <end position="892"/>
    </location>
</feature>
<keyword evidence="4" id="KW-0488">Methylation</keyword>
<evidence type="ECO:0000256" key="13">
    <source>
        <dbReference type="ARBA" id="ARBA00059345"/>
    </source>
</evidence>
<dbReference type="GO" id="GO:0001764">
    <property type="term" value="P:neuron migration"/>
    <property type="evidence" value="ECO:0007669"/>
    <property type="project" value="TreeGrafter"/>
</dbReference>
<dbReference type="SMART" id="SM00382">
    <property type="entry name" value="AAA"/>
    <property type="match status" value="1"/>
</dbReference>
<feature type="compositionally biased region" description="Polar residues" evidence="17">
    <location>
        <begin position="1010"/>
        <end position="1031"/>
    </location>
</feature>
<feature type="compositionally biased region" description="Low complexity" evidence="17">
    <location>
        <begin position="1385"/>
        <end position="1395"/>
    </location>
</feature>
<name>A0A6J2Q255_COTGO</name>
<evidence type="ECO:0000256" key="12">
    <source>
        <dbReference type="ARBA" id="ARBA00023212"/>
    </source>
</evidence>
<evidence type="ECO:0000256" key="9">
    <source>
        <dbReference type="ARBA" id="ARBA00022902"/>
    </source>
</evidence>
<feature type="compositionally biased region" description="Acidic residues" evidence="17">
    <location>
        <begin position="729"/>
        <end position="750"/>
    </location>
</feature>
<dbReference type="InterPro" id="IPR057568">
    <property type="entry name" value="CortBP2_NAV1-like_AAA_lid"/>
</dbReference>
<accession>A0A6J2Q255</accession>
<keyword evidence="7" id="KW-0493">Microtubule</keyword>
<feature type="region of interest" description="Disordered" evidence="17">
    <location>
        <begin position="2261"/>
        <end position="2281"/>
    </location>
</feature>
<dbReference type="Pfam" id="PF25408">
    <property type="entry name" value="AAA_lid_NAV1"/>
    <property type="match status" value="1"/>
</dbReference>
<dbReference type="Pfam" id="PF23092">
    <property type="entry name" value="Ubiquitin_6"/>
    <property type="match status" value="1"/>
</dbReference>
<feature type="compositionally biased region" description="Low complexity" evidence="17">
    <location>
        <begin position="44"/>
        <end position="79"/>
    </location>
</feature>
<evidence type="ECO:0000256" key="14">
    <source>
        <dbReference type="ARBA" id="ARBA00064590"/>
    </source>
</evidence>
<feature type="compositionally biased region" description="Gly residues" evidence="17">
    <location>
        <begin position="1080"/>
        <end position="1091"/>
    </location>
</feature>
<feature type="compositionally biased region" description="Polar residues" evidence="17">
    <location>
        <begin position="914"/>
        <end position="924"/>
    </location>
</feature>
<evidence type="ECO:0000256" key="16">
    <source>
        <dbReference type="ARBA" id="ARBA00080430"/>
    </source>
</evidence>
<evidence type="ECO:0000313" key="20">
    <source>
        <dbReference type="RefSeq" id="XP_029291367.1"/>
    </source>
</evidence>
<dbReference type="PANTHER" id="PTHR12784">
    <property type="entry name" value="STEERIN"/>
    <property type="match status" value="1"/>
</dbReference>
<dbReference type="SUPFAM" id="SSF52540">
    <property type="entry name" value="P-loop containing nucleoside triphosphate hydrolases"/>
    <property type="match status" value="1"/>
</dbReference>
<feature type="compositionally biased region" description="Basic and acidic residues" evidence="17">
    <location>
        <begin position="1101"/>
        <end position="1111"/>
    </location>
</feature>
<evidence type="ECO:0000256" key="10">
    <source>
        <dbReference type="ARBA" id="ARBA00022990"/>
    </source>
</evidence>
<evidence type="ECO:0000256" key="7">
    <source>
        <dbReference type="ARBA" id="ARBA00022701"/>
    </source>
</evidence>
<evidence type="ECO:0000313" key="19">
    <source>
        <dbReference type="Proteomes" id="UP000504630"/>
    </source>
</evidence>
<evidence type="ECO:0000256" key="3">
    <source>
        <dbReference type="ARBA" id="ARBA00022473"/>
    </source>
</evidence>
<feature type="compositionally biased region" description="Polar residues" evidence="17">
    <location>
        <begin position="141"/>
        <end position="164"/>
    </location>
</feature>
<feature type="region of interest" description="Disordered" evidence="17">
    <location>
        <begin position="1283"/>
        <end position="1367"/>
    </location>
</feature>
<reference evidence="20" key="1">
    <citation type="submission" date="2025-08" db="UniProtKB">
        <authorList>
            <consortium name="RefSeq"/>
        </authorList>
    </citation>
    <scope>IDENTIFICATION</scope>
</reference>
<comment type="similarity">
    <text evidence="2">Belongs to the Nav/unc-53 family.</text>
</comment>
<dbReference type="GeneID" id="115010756"/>
<feature type="compositionally biased region" description="Polar residues" evidence="17">
    <location>
        <begin position="175"/>
        <end position="186"/>
    </location>
</feature>
<keyword evidence="12" id="KW-0206">Cytoskeleton</keyword>
<evidence type="ECO:0000256" key="17">
    <source>
        <dbReference type="SAM" id="MobiDB-lite"/>
    </source>
</evidence>
<dbReference type="GO" id="GO:0001578">
    <property type="term" value="P:microtubule bundle formation"/>
    <property type="evidence" value="ECO:0007669"/>
    <property type="project" value="TreeGrafter"/>
</dbReference>
<keyword evidence="5" id="KW-0963">Cytoplasm</keyword>
<dbReference type="OrthoDB" id="2161974at2759"/>
<dbReference type="InterPro" id="IPR039041">
    <property type="entry name" value="Nav/unc-53"/>
</dbReference>
<protein>
    <recommendedName>
        <fullName evidence="15">Neuron navigator 1</fullName>
    </recommendedName>
    <alternativeName>
        <fullName evidence="16">Pore membrane and/or filament-interacting-like protein 3</fullName>
    </alternativeName>
</protein>
<feature type="compositionally biased region" description="Polar residues" evidence="17">
    <location>
        <begin position="466"/>
        <end position="478"/>
    </location>
</feature>
<evidence type="ECO:0000256" key="6">
    <source>
        <dbReference type="ARBA" id="ARBA00022553"/>
    </source>
</evidence>
<keyword evidence="10" id="KW-0007">Acetylation</keyword>
<evidence type="ECO:0000256" key="2">
    <source>
        <dbReference type="ARBA" id="ARBA00006255"/>
    </source>
</evidence>
<feature type="region of interest" description="Disordered" evidence="17">
    <location>
        <begin position="432"/>
        <end position="572"/>
    </location>
</feature>
<keyword evidence="3" id="KW-0217">Developmental protein</keyword>
<comment type="subcellular location">
    <subcellularLocation>
        <location evidence="1">Cytoplasm</location>
        <location evidence="1">Cytoskeleton</location>
    </subcellularLocation>
</comment>
<feature type="region of interest" description="Disordered" evidence="17">
    <location>
        <begin position="1674"/>
        <end position="1708"/>
    </location>
</feature>
<evidence type="ECO:0000256" key="11">
    <source>
        <dbReference type="ARBA" id="ARBA00023054"/>
    </source>
</evidence>
<feature type="compositionally biased region" description="Low complexity" evidence="17">
    <location>
        <begin position="397"/>
        <end position="409"/>
    </location>
</feature>
<feature type="compositionally biased region" description="Polar residues" evidence="17">
    <location>
        <begin position="1039"/>
        <end position="1063"/>
    </location>
</feature>
<comment type="function">
    <text evidence="13">May be involved in neuronal migration.</text>
</comment>
<feature type="compositionally biased region" description="Basic and acidic residues" evidence="17">
    <location>
        <begin position="901"/>
        <end position="910"/>
    </location>
</feature>
<dbReference type="InterPro" id="IPR027417">
    <property type="entry name" value="P-loop_NTPase"/>
</dbReference>
<evidence type="ECO:0000259" key="18">
    <source>
        <dbReference type="SMART" id="SM00382"/>
    </source>
</evidence>
<feature type="compositionally biased region" description="Polar residues" evidence="17">
    <location>
        <begin position="199"/>
        <end position="210"/>
    </location>
</feature>